<accession>A0A1N7CVR5</accession>
<dbReference type="SUPFAM" id="SSF53474">
    <property type="entry name" value="alpha/beta-Hydrolases"/>
    <property type="match status" value="1"/>
</dbReference>
<dbReference type="InterPro" id="IPR000073">
    <property type="entry name" value="AB_hydrolase_1"/>
</dbReference>
<evidence type="ECO:0000313" key="3">
    <source>
        <dbReference type="Proteomes" id="UP000186914"/>
    </source>
</evidence>
<proteinExistence type="predicted"/>
<dbReference type="EMBL" id="FTNO01000003">
    <property type="protein sequence ID" value="SIR67663.1"/>
    <property type="molecule type" value="Genomic_DNA"/>
</dbReference>
<dbReference type="InterPro" id="IPR050266">
    <property type="entry name" value="AB_hydrolase_sf"/>
</dbReference>
<dbReference type="PANTHER" id="PTHR43798">
    <property type="entry name" value="MONOACYLGLYCEROL LIPASE"/>
    <property type="match status" value="1"/>
</dbReference>
<dbReference type="OrthoDB" id="7531at2157"/>
<protein>
    <submittedName>
        <fullName evidence="2">Pimeloyl-ACP methyl ester carboxylesterase</fullName>
    </submittedName>
</protein>
<dbReference type="Gene3D" id="3.40.50.1820">
    <property type="entry name" value="alpha/beta hydrolase"/>
    <property type="match status" value="1"/>
</dbReference>
<reference evidence="3" key="1">
    <citation type="submission" date="2017-01" db="EMBL/GenBank/DDBJ databases">
        <authorList>
            <person name="Varghese N."/>
            <person name="Submissions S."/>
        </authorList>
    </citation>
    <scope>NUCLEOTIDE SEQUENCE [LARGE SCALE GENOMIC DNA]</scope>
    <source>
        <strain evidence="3">CGMCC 1.7737</strain>
    </source>
</reference>
<keyword evidence="3" id="KW-1185">Reference proteome</keyword>
<dbReference type="PRINTS" id="PR00111">
    <property type="entry name" value="ABHYDROLASE"/>
</dbReference>
<feature type="domain" description="AB hydrolase-1" evidence="1">
    <location>
        <begin position="18"/>
        <end position="126"/>
    </location>
</feature>
<dbReference type="InterPro" id="IPR029058">
    <property type="entry name" value="AB_hydrolase_fold"/>
</dbReference>
<evidence type="ECO:0000259" key="1">
    <source>
        <dbReference type="Pfam" id="PF00561"/>
    </source>
</evidence>
<dbReference type="Pfam" id="PF00561">
    <property type="entry name" value="Abhydrolase_1"/>
    <property type="match status" value="1"/>
</dbReference>
<evidence type="ECO:0000313" key="2">
    <source>
        <dbReference type="EMBL" id="SIR67663.1"/>
    </source>
</evidence>
<organism evidence="2 3">
    <name type="scientific">Haladaptatus litoreus</name>
    <dbReference type="NCBI Taxonomy" id="553468"/>
    <lineage>
        <taxon>Archaea</taxon>
        <taxon>Methanobacteriati</taxon>
        <taxon>Methanobacteriota</taxon>
        <taxon>Stenosarchaea group</taxon>
        <taxon>Halobacteria</taxon>
        <taxon>Halobacteriales</taxon>
        <taxon>Haladaptataceae</taxon>
        <taxon>Haladaptatus</taxon>
    </lineage>
</organism>
<gene>
    <name evidence="2" type="ORF">SAMN05421858_3286</name>
</gene>
<name>A0A1N7CVR5_9EURY</name>
<dbReference type="Proteomes" id="UP000186914">
    <property type="component" value="Unassembled WGS sequence"/>
</dbReference>
<sequence length="269" mass="30880">METDNLEINCTERGTGHPLVFIHGGWLSEKMWRNQIERFENNYRVITYDIRGHGRTGGSPKSTYSIDLFAEDLRYLLTDLSAERPVLCGLSLGGMIAQKYATRYPNDVSRIVLANTIQSFPPLPLTHTQKELLFPTIQRHLTLSGLGPQSYFRLSFPFFKFLEGHPWISLDQDTRDYVLRDVDRIRTDEFVKIFDAMYNCDLRNDIQITNPTLVITSDHEHHAVHKQNVQITKNIRNSSHIEIPNAGHLVNMDNSSVFNSEVSDFISGL</sequence>
<dbReference type="RefSeq" id="WP_076431210.1">
    <property type="nucleotide sequence ID" value="NZ_FTNO01000003.1"/>
</dbReference>
<dbReference type="AlphaFoldDB" id="A0A1N7CVR5"/>